<gene>
    <name evidence="1" type="ORF">WMSIL1_LOCUS12840</name>
</gene>
<feature type="non-terminal residue" evidence="1">
    <location>
        <position position="116"/>
    </location>
</feature>
<keyword evidence="2" id="KW-1185">Reference proteome</keyword>
<protein>
    <recommendedName>
        <fullName evidence="3">ZP domain-containing protein</fullName>
    </recommendedName>
</protein>
<evidence type="ECO:0000313" key="2">
    <source>
        <dbReference type="Proteomes" id="UP000321570"/>
    </source>
</evidence>
<sequence>MPHCKRDALTVTPNYLRNPPWISFSFVCIAPPGQIPNVVFAVNRKSVEQDPRFTINRFNSTTIEITAPQGLRGDEEVVHLACVTDVGLSENVTIFIDDMCKPNAMQCHDGRCRAIG</sequence>
<evidence type="ECO:0000313" key="1">
    <source>
        <dbReference type="EMBL" id="VUZ54755.1"/>
    </source>
</evidence>
<reference evidence="1 2" key="1">
    <citation type="submission" date="2019-07" db="EMBL/GenBank/DDBJ databases">
        <authorList>
            <person name="Jastrzebski P J."/>
            <person name="Paukszto L."/>
            <person name="Jastrzebski P J."/>
        </authorList>
    </citation>
    <scope>NUCLEOTIDE SEQUENCE [LARGE SCALE GENOMIC DNA]</scope>
    <source>
        <strain evidence="1 2">WMS-il1</strain>
    </source>
</reference>
<name>A0A564Z5F9_HYMDI</name>
<proteinExistence type="predicted"/>
<evidence type="ECO:0008006" key="3">
    <source>
        <dbReference type="Google" id="ProtNLM"/>
    </source>
</evidence>
<dbReference type="Proteomes" id="UP000321570">
    <property type="component" value="Unassembled WGS sequence"/>
</dbReference>
<dbReference type="EMBL" id="CABIJS010000666">
    <property type="protein sequence ID" value="VUZ54755.1"/>
    <property type="molecule type" value="Genomic_DNA"/>
</dbReference>
<accession>A0A564Z5F9</accession>
<organism evidence="1 2">
    <name type="scientific">Hymenolepis diminuta</name>
    <name type="common">Rat tapeworm</name>
    <dbReference type="NCBI Taxonomy" id="6216"/>
    <lineage>
        <taxon>Eukaryota</taxon>
        <taxon>Metazoa</taxon>
        <taxon>Spiralia</taxon>
        <taxon>Lophotrochozoa</taxon>
        <taxon>Platyhelminthes</taxon>
        <taxon>Cestoda</taxon>
        <taxon>Eucestoda</taxon>
        <taxon>Cyclophyllidea</taxon>
        <taxon>Hymenolepididae</taxon>
        <taxon>Hymenolepis</taxon>
    </lineage>
</organism>
<dbReference type="AlphaFoldDB" id="A0A564Z5F9"/>